<dbReference type="EMBL" id="JAAIKE010000002">
    <property type="protein sequence ID" value="NEX46528.1"/>
    <property type="molecule type" value="Genomic_DNA"/>
</dbReference>
<evidence type="ECO:0000256" key="1">
    <source>
        <dbReference type="SAM" id="SignalP"/>
    </source>
</evidence>
<reference evidence="2 3" key="1">
    <citation type="submission" date="2020-02" db="EMBL/GenBank/DDBJ databases">
        <title>Rhodobacter algicola sp. nov., isolated from microalga culture.</title>
        <authorList>
            <person name="Park C.-Y."/>
        </authorList>
    </citation>
    <scope>NUCLEOTIDE SEQUENCE [LARGE SCALE GENOMIC DNA]</scope>
    <source>
        <strain evidence="2 3">ETT8</strain>
    </source>
</reference>
<keyword evidence="1" id="KW-0732">Signal</keyword>
<keyword evidence="3" id="KW-1185">Reference proteome</keyword>
<organism evidence="2 3">
    <name type="scientific">Pseudotabrizicola algicola</name>
    <dbReference type="NCBI Taxonomy" id="2709381"/>
    <lineage>
        <taxon>Bacteria</taxon>
        <taxon>Pseudomonadati</taxon>
        <taxon>Pseudomonadota</taxon>
        <taxon>Alphaproteobacteria</taxon>
        <taxon>Rhodobacterales</taxon>
        <taxon>Paracoccaceae</taxon>
        <taxon>Pseudotabrizicola</taxon>
    </lineage>
</organism>
<gene>
    <name evidence="2" type="ORF">G3572_09930</name>
</gene>
<dbReference type="RefSeq" id="WP_164611260.1">
    <property type="nucleotide sequence ID" value="NZ_JAAIKE010000002.1"/>
</dbReference>
<dbReference type="AlphaFoldDB" id="A0A6B3RNU8"/>
<evidence type="ECO:0000313" key="3">
    <source>
        <dbReference type="Proteomes" id="UP000481421"/>
    </source>
</evidence>
<accession>A0A6B3RNU8</accession>
<dbReference type="Proteomes" id="UP000481421">
    <property type="component" value="Unassembled WGS sequence"/>
</dbReference>
<evidence type="ECO:0000313" key="2">
    <source>
        <dbReference type="EMBL" id="NEX46528.1"/>
    </source>
</evidence>
<feature type="chain" id="PRO_5025544258" evidence="1">
    <location>
        <begin position="24"/>
        <end position="137"/>
    </location>
</feature>
<proteinExistence type="predicted"/>
<feature type="signal peptide" evidence="1">
    <location>
        <begin position="1"/>
        <end position="23"/>
    </location>
</feature>
<protein>
    <submittedName>
        <fullName evidence="2">Uncharacterized protein</fullName>
    </submittedName>
</protein>
<comment type="caution">
    <text evidence="2">The sequence shown here is derived from an EMBL/GenBank/DDBJ whole genome shotgun (WGS) entry which is preliminary data.</text>
</comment>
<sequence>MFKTVFCAAIISSSVLLPAPSSAQTVAFDANAVRTACATSSLECLAAVRAAIAGLRQAGLSIAALNTQLGILAGTALGAAAALPAAERTALANVLREIAAASTNSDQIASLTSLAAQLEADAASVDLTAVAQAFSAN</sequence>
<name>A0A6B3RNU8_9RHOB</name>